<sequence>VDKNWRDMLMFKAIVHWGLPIVLSSGLLSLTHVSGLSVPQTTSGVSTSSSQLSPSRQVGVPLYPNSVETQATMTISSPFSMPLIFGVSNQESAVWKVPVSYTQVENWYIRKMENQGYHLISRALSSLSHSESETFGLLFAKGQENVDQVGINIVPITPTLTEYQYISARLSVPVRPAASFIPSPSSVKSIDVTYKTWRYGTLATSFTLTQPRQIEPVVKLLNAMPVQPPEMVHCTADFGQGATLTIHFANGKSWVIKDNAACLSVQMPHTPALSDVHSSLYRLLGQDAKRVAVTGVKG</sequence>
<evidence type="ECO:0000313" key="1">
    <source>
        <dbReference type="EMBL" id="PSR26048.1"/>
    </source>
</evidence>
<gene>
    <name evidence="1" type="ORF">C7B43_15015</name>
</gene>
<comment type="caution">
    <text evidence="1">The sequence shown here is derived from an EMBL/GenBank/DDBJ whole genome shotgun (WGS) entry which is preliminary data.</text>
</comment>
<reference evidence="1 2" key="1">
    <citation type="journal article" date="2014" name="BMC Genomics">
        <title>Comparison of environmental and isolate Sulfobacillus genomes reveals diverse carbon, sulfur, nitrogen, and hydrogen metabolisms.</title>
        <authorList>
            <person name="Justice N.B."/>
            <person name="Norman A."/>
            <person name="Brown C.T."/>
            <person name="Singh A."/>
            <person name="Thomas B.C."/>
            <person name="Banfield J.F."/>
        </authorList>
    </citation>
    <scope>NUCLEOTIDE SEQUENCE [LARGE SCALE GENOMIC DNA]</scope>
    <source>
        <strain evidence="1">AMDSBA1</strain>
    </source>
</reference>
<evidence type="ECO:0000313" key="2">
    <source>
        <dbReference type="Proteomes" id="UP000242699"/>
    </source>
</evidence>
<dbReference type="AlphaFoldDB" id="A0A2T2WUY4"/>
<proteinExistence type="predicted"/>
<name>A0A2T2WUY4_9FIRM</name>
<dbReference type="EMBL" id="PXYT01000043">
    <property type="protein sequence ID" value="PSR26048.1"/>
    <property type="molecule type" value="Genomic_DNA"/>
</dbReference>
<organism evidence="1 2">
    <name type="scientific">Sulfobacillus benefaciens</name>
    <dbReference type="NCBI Taxonomy" id="453960"/>
    <lineage>
        <taxon>Bacteria</taxon>
        <taxon>Bacillati</taxon>
        <taxon>Bacillota</taxon>
        <taxon>Clostridia</taxon>
        <taxon>Eubacteriales</taxon>
        <taxon>Clostridiales Family XVII. Incertae Sedis</taxon>
        <taxon>Sulfobacillus</taxon>
    </lineage>
</organism>
<accession>A0A2T2WUY4</accession>
<feature type="non-terminal residue" evidence="1">
    <location>
        <position position="1"/>
    </location>
</feature>
<dbReference type="Proteomes" id="UP000242699">
    <property type="component" value="Unassembled WGS sequence"/>
</dbReference>
<protein>
    <submittedName>
        <fullName evidence="1">Uncharacterized protein</fullName>
    </submittedName>
</protein>